<feature type="chain" id="PRO_5020811677" description="ABC transmembrane type-1 domain-containing protein" evidence="10">
    <location>
        <begin position="31"/>
        <end position="490"/>
    </location>
</feature>
<keyword evidence="5 9" id="KW-0812">Transmembrane</keyword>
<evidence type="ECO:0000256" key="10">
    <source>
        <dbReference type="SAM" id="SignalP"/>
    </source>
</evidence>
<keyword evidence="10" id="KW-0732">Signal</keyword>
<evidence type="ECO:0000256" key="2">
    <source>
        <dbReference type="ARBA" id="ARBA00010072"/>
    </source>
</evidence>
<feature type="transmembrane region" description="Helical" evidence="9">
    <location>
        <begin position="296"/>
        <end position="319"/>
    </location>
</feature>
<dbReference type="PANTHER" id="PTHR30614">
    <property type="entry name" value="MEMBRANE COMPONENT OF AMINO ACID ABC TRANSPORTER"/>
    <property type="match status" value="1"/>
</dbReference>
<evidence type="ECO:0000259" key="11">
    <source>
        <dbReference type="PROSITE" id="PS50928"/>
    </source>
</evidence>
<dbReference type="RefSeq" id="WP_010620041.1">
    <property type="nucleotide sequence ID" value="NZ_CP042371.1"/>
</dbReference>
<dbReference type="InterPro" id="IPR035906">
    <property type="entry name" value="MetI-like_sf"/>
</dbReference>
<keyword evidence="7 9" id="KW-1133">Transmembrane helix</keyword>
<dbReference type="Proteomes" id="UP000294854">
    <property type="component" value="Unassembled WGS sequence"/>
</dbReference>
<dbReference type="NCBIfam" id="TIGR01726">
    <property type="entry name" value="HEQRo_perm_3TM"/>
    <property type="match status" value="1"/>
</dbReference>
<proteinExistence type="inferred from homology"/>
<feature type="domain" description="ABC transmembrane type-1" evidence="11">
    <location>
        <begin position="292"/>
        <end position="479"/>
    </location>
</feature>
<keyword evidence="4" id="KW-1003">Cell membrane</keyword>
<dbReference type="Gene3D" id="1.10.3720.10">
    <property type="entry name" value="MetI-like"/>
    <property type="match status" value="1"/>
</dbReference>
<comment type="caution">
    <text evidence="12">The sequence shown here is derived from an EMBL/GenBank/DDBJ whole genome shotgun (WGS) entry which is preliminary data.</text>
</comment>
<name>A0A4R5NLI3_9LACO</name>
<keyword evidence="6" id="KW-0029">Amino-acid transport</keyword>
<evidence type="ECO:0000256" key="8">
    <source>
        <dbReference type="ARBA" id="ARBA00023136"/>
    </source>
</evidence>
<feature type="transmembrane region" description="Helical" evidence="9">
    <location>
        <begin position="457"/>
        <end position="479"/>
    </location>
</feature>
<dbReference type="EMBL" id="PUFO01000068">
    <property type="protein sequence ID" value="TDG75164.1"/>
    <property type="molecule type" value="Genomic_DNA"/>
</dbReference>
<dbReference type="FunFam" id="1.10.3720.10:FF:000033">
    <property type="entry name" value="Polar amino acid ABC transporter permease"/>
    <property type="match status" value="1"/>
</dbReference>
<dbReference type="InterPro" id="IPR001638">
    <property type="entry name" value="Solute-binding_3/MltF_N"/>
</dbReference>
<dbReference type="InterPro" id="IPR000515">
    <property type="entry name" value="MetI-like"/>
</dbReference>
<evidence type="ECO:0000256" key="6">
    <source>
        <dbReference type="ARBA" id="ARBA00022970"/>
    </source>
</evidence>
<dbReference type="Gene3D" id="3.40.190.10">
    <property type="entry name" value="Periplasmic binding protein-like II"/>
    <property type="match status" value="2"/>
</dbReference>
<feature type="signal peptide" evidence="10">
    <location>
        <begin position="1"/>
        <end position="30"/>
    </location>
</feature>
<dbReference type="OrthoDB" id="9811552at2"/>
<dbReference type="InterPro" id="IPR010065">
    <property type="entry name" value="AA_ABC_transptr_permease_3TM"/>
</dbReference>
<dbReference type="SUPFAM" id="SSF53850">
    <property type="entry name" value="Periplasmic binding protein-like II"/>
    <property type="match status" value="1"/>
</dbReference>
<evidence type="ECO:0000256" key="7">
    <source>
        <dbReference type="ARBA" id="ARBA00022989"/>
    </source>
</evidence>
<gene>
    <name evidence="12" type="ORF">C5L31_001041</name>
</gene>
<dbReference type="GO" id="GO:0022857">
    <property type="term" value="F:transmembrane transporter activity"/>
    <property type="evidence" value="ECO:0007669"/>
    <property type="project" value="InterPro"/>
</dbReference>
<evidence type="ECO:0000256" key="1">
    <source>
        <dbReference type="ARBA" id="ARBA00004651"/>
    </source>
</evidence>
<evidence type="ECO:0000256" key="4">
    <source>
        <dbReference type="ARBA" id="ARBA00022475"/>
    </source>
</evidence>
<dbReference type="Pfam" id="PF00497">
    <property type="entry name" value="SBP_bac_3"/>
    <property type="match status" value="1"/>
</dbReference>
<dbReference type="SUPFAM" id="SSF161098">
    <property type="entry name" value="MetI-like"/>
    <property type="match status" value="1"/>
</dbReference>
<dbReference type="PROSITE" id="PS50928">
    <property type="entry name" value="ABC_TM1"/>
    <property type="match status" value="1"/>
</dbReference>
<dbReference type="STRING" id="1122149.FD44_GL000596"/>
<keyword evidence="8 9" id="KW-0472">Membrane</keyword>
<dbReference type="PANTHER" id="PTHR30614:SF20">
    <property type="entry name" value="GLUTAMINE TRANSPORT SYSTEM PERMEASE PROTEIN GLNP"/>
    <property type="match status" value="1"/>
</dbReference>
<dbReference type="Pfam" id="PF00528">
    <property type="entry name" value="BPD_transp_1"/>
    <property type="match status" value="1"/>
</dbReference>
<evidence type="ECO:0000313" key="13">
    <source>
        <dbReference type="Proteomes" id="UP000294854"/>
    </source>
</evidence>
<dbReference type="SMART" id="SM00062">
    <property type="entry name" value="PBPb"/>
    <property type="match status" value="1"/>
</dbReference>
<protein>
    <recommendedName>
        <fullName evidence="11">ABC transmembrane type-1 domain-containing protein</fullName>
    </recommendedName>
</protein>
<comment type="subcellular location">
    <subcellularLocation>
        <location evidence="1 9">Cell membrane</location>
        <topology evidence="1 9">Multi-pass membrane protein</topology>
    </subcellularLocation>
</comment>
<keyword evidence="3 9" id="KW-0813">Transport</keyword>
<organism evidence="12 13">
    <name type="scientific">Secundilactobacillus malefermentans</name>
    <dbReference type="NCBI Taxonomy" id="176292"/>
    <lineage>
        <taxon>Bacteria</taxon>
        <taxon>Bacillati</taxon>
        <taxon>Bacillota</taxon>
        <taxon>Bacilli</taxon>
        <taxon>Lactobacillales</taxon>
        <taxon>Lactobacillaceae</taxon>
        <taxon>Secundilactobacillus</taxon>
    </lineage>
</organism>
<dbReference type="InterPro" id="IPR043429">
    <property type="entry name" value="ArtM/GltK/GlnP/TcyL/YhdX-like"/>
</dbReference>
<dbReference type="GO" id="GO:0006865">
    <property type="term" value="P:amino acid transport"/>
    <property type="evidence" value="ECO:0007669"/>
    <property type="project" value="UniProtKB-KW"/>
</dbReference>
<evidence type="ECO:0000256" key="3">
    <source>
        <dbReference type="ARBA" id="ARBA00022448"/>
    </source>
</evidence>
<sequence length="490" mass="53102">MKELKQLLIMMAMVIVGITAMSMAPSSVHAATDNSLAAVQKKGTLVLATSPDYPPYEFQVNQKGKSKIVGMDVSIAKKIAKDIHVKLVIKSMTFDSLLVALETGKADMVLGGMNPTPSRRQSVDFSDIYYMGGQDFLINKADASKYPNQKSLANQKIGAQTGTLQYNLAKKYIPGVTIKGMDKGTDLVLALKTHKLEAVGMEKPTAEAYAKNDSSVIAIHSSYKLDKNSTGSAIAFRKGSDSLVAAANKSIREIKKDDLINKVYLNQAGKYLKVNTANTSMGHYWKYFAEGVEYTLIIAAVSGIIGVLLGVILALMRLANNKLLKGIAVGYIEFVRGTPLMVQVLFVYFGVGVIINLPALVSGIIAVSLNSGAYIAEIIRGGIDSVSKGQDEAAKSLGLSKTDIMRSVILPQALKNIWPALGNEFISLIKESSIVSIIGVTDLIYQLNIVRADTYRGVMPVFVAMVLYFILTFGLTRILNHFEGRMQHDS</sequence>
<comment type="similarity">
    <text evidence="2">Belongs to the binding-protein-dependent transport system permease family. HisMQ subfamily.</text>
</comment>
<evidence type="ECO:0000256" key="5">
    <source>
        <dbReference type="ARBA" id="ARBA00022692"/>
    </source>
</evidence>
<reference evidence="12 13" key="1">
    <citation type="journal article" date="2019" name="Appl. Microbiol. Biotechnol.">
        <title>Uncovering carbohydrate metabolism through a genotype-phenotype association study of 56 lactic acid bacteria genomes.</title>
        <authorList>
            <person name="Buron-Moles G."/>
            <person name="Chailyan A."/>
            <person name="Dolejs I."/>
            <person name="Forster J."/>
            <person name="Miks M.H."/>
        </authorList>
    </citation>
    <scope>NUCLEOTIDE SEQUENCE [LARGE SCALE GENOMIC DNA]</scope>
    <source>
        <strain evidence="12 13">ATCC 49373</strain>
    </source>
</reference>
<keyword evidence="13" id="KW-1185">Reference proteome</keyword>
<accession>A0A4R5NLI3</accession>
<evidence type="ECO:0000256" key="9">
    <source>
        <dbReference type="RuleBase" id="RU363032"/>
    </source>
</evidence>
<dbReference type="AlphaFoldDB" id="A0A4R5NLI3"/>
<feature type="transmembrane region" description="Helical" evidence="9">
    <location>
        <begin position="340"/>
        <end position="367"/>
    </location>
</feature>
<evidence type="ECO:0000313" key="12">
    <source>
        <dbReference type="EMBL" id="TDG75164.1"/>
    </source>
</evidence>
<dbReference type="GO" id="GO:0043190">
    <property type="term" value="C:ATP-binding cassette (ABC) transporter complex"/>
    <property type="evidence" value="ECO:0007669"/>
    <property type="project" value="InterPro"/>
</dbReference>
<dbReference type="CDD" id="cd06261">
    <property type="entry name" value="TM_PBP2"/>
    <property type="match status" value="1"/>
</dbReference>